<evidence type="ECO:0000259" key="4">
    <source>
        <dbReference type="PROSITE" id="PS01124"/>
    </source>
</evidence>
<reference evidence="5 6" key="1">
    <citation type="submission" date="2020-04" db="EMBL/GenBank/DDBJ databases">
        <title>Luteolibacter sp. G-1-1-1 isolated from soil.</title>
        <authorList>
            <person name="Dahal R.H."/>
        </authorList>
    </citation>
    <scope>NUCLEOTIDE SEQUENCE [LARGE SCALE GENOMIC DNA]</scope>
    <source>
        <strain evidence="5 6">G-1-1-1</strain>
    </source>
</reference>
<dbReference type="InterPro" id="IPR054031">
    <property type="entry name" value="XylR_PBP1"/>
</dbReference>
<keyword evidence="3" id="KW-0804">Transcription</keyword>
<proteinExistence type="predicted"/>
<dbReference type="SUPFAM" id="SSF46689">
    <property type="entry name" value="Homeodomain-like"/>
    <property type="match status" value="1"/>
</dbReference>
<feature type="domain" description="HTH araC/xylS-type" evidence="4">
    <location>
        <begin position="276"/>
        <end position="374"/>
    </location>
</feature>
<dbReference type="RefSeq" id="WP_169453248.1">
    <property type="nucleotide sequence ID" value="NZ_CP051774.1"/>
</dbReference>
<dbReference type="CDD" id="cd01543">
    <property type="entry name" value="PBP1_XylR"/>
    <property type="match status" value="1"/>
</dbReference>
<dbReference type="Gene3D" id="3.40.50.2300">
    <property type="match status" value="2"/>
</dbReference>
<sequence>MKRTFRHVGLMVEPLSGYGNKILDGISRYVQQKPNWRIAYFDRERKELAELVENWEGDGLICTVVDPRFHDAAAGRTIPVVNVAGLLDESEVVSVLSDDHQIGRMAAEHLLDRGFTNFAFVRRRDGTHYSTDRGQGFQKRIEEAGWKVTTINLAAAHADEELIGKLSSLPRPLGVFSPLDRIAAMCLDACWSADIKVPEEIAVVGAGNHHQLCELCSPTLSSVEVDMERRGYEAAALLDRIIEGEARPTEPMRIPPAHVIERRSTDVFAFNDADVVAALRFIREHADSTIKVRDVVAATSISRRSLEGRFNTLIGRTLHEEIWRAHFDLAMRLLSSSDLSLQEVAERSGFRTASALVNLFRQRLGMTPKEFRVSNRR</sequence>
<dbReference type="KEGG" id="luo:HHL09_04310"/>
<dbReference type="SMART" id="SM00342">
    <property type="entry name" value="HTH_ARAC"/>
    <property type="match status" value="1"/>
</dbReference>
<dbReference type="PROSITE" id="PS01124">
    <property type="entry name" value="HTH_ARAC_FAMILY_2"/>
    <property type="match status" value="1"/>
</dbReference>
<protein>
    <submittedName>
        <fullName evidence="5">Substrate-binding domain-containing protein</fullName>
    </submittedName>
</protein>
<dbReference type="InterPro" id="IPR009057">
    <property type="entry name" value="Homeodomain-like_sf"/>
</dbReference>
<dbReference type="Pfam" id="PF22177">
    <property type="entry name" value="PBP1_XylR"/>
    <property type="match status" value="1"/>
</dbReference>
<evidence type="ECO:0000256" key="2">
    <source>
        <dbReference type="ARBA" id="ARBA00023125"/>
    </source>
</evidence>
<dbReference type="SUPFAM" id="SSF53822">
    <property type="entry name" value="Periplasmic binding protein-like I"/>
    <property type="match status" value="1"/>
</dbReference>
<dbReference type="InterPro" id="IPR046335">
    <property type="entry name" value="LacI/GalR-like_sensor"/>
</dbReference>
<gene>
    <name evidence="5" type="ORF">HHL09_04310</name>
</gene>
<evidence type="ECO:0000313" key="6">
    <source>
        <dbReference type="Proteomes" id="UP000501812"/>
    </source>
</evidence>
<dbReference type="PANTHER" id="PTHR30146:SF24">
    <property type="entry name" value="XYLOSE OPERON REGULATORY PROTEIN"/>
    <property type="match status" value="1"/>
</dbReference>
<dbReference type="AlphaFoldDB" id="A0A858RDZ8"/>
<dbReference type="InterPro" id="IPR018060">
    <property type="entry name" value="HTH_AraC"/>
</dbReference>
<accession>A0A858RDZ8</accession>
<dbReference type="Pfam" id="PF13377">
    <property type="entry name" value="Peripla_BP_3"/>
    <property type="match status" value="1"/>
</dbReference>
<keyword evidence="6" id="KW-1185">Reference proteome</keyword>
<dbReference type="Gene3D" id="1.10.10.60">
    <property type="entry name" value="Homeodomain-like"/>
    <property type="match status" value="1"/>
</dbReference>
<dbReference type="Proteomes" id="UP000501812">
    <property type="component" value="Chromosome"/>
</dbReference>
<keyword evidence="2" id="KW-0238">DNA-binding</keyword>
<evidence type="ECO:0000256" key="3">
    <source>
        <dbReference type="ARBA" id="ARBA00023163"/>
    </source>
</evidence>
<evidence type="ECO:0000313" key="5">
    <source>
        <dbReference type="EMBL" id="QJE95027.1"/>
    </source>
</evidence>
<dbReference type="EMBL" id="CP051774">
    <property type="protein sequence ID" value="QJE95027.1"/>
    <property type="molecule type" value="Genomic_DNA"/>
</dbReference>
<evidence type="ECO:0000256" key="1">
    <source>
        <dbReference type="ARBA" id="ARBA00023015"/>
    </source>
</evidence>
<dbReference type="PANTHER" id="PTHR30146">
    <property type="entry name" value="LACI-RELATED TRANSCRIPTIONAL REPRESSOR"/>
    <property type="match status" value="1"/>
</dbReference>
<dbReference type="InterPro" id="IPR028082">
    <property type="entry name" value="Peripla_BP_I"/>
</dbReference>
<keyword evidence="1" id="KW-0805">Transcription regulation</keyword>
<name>A0A858RDZ8_9BACT</name>
<dbReference type="GO" id="GO:0003700">
    <property type="term" value="F:DNA-binding transcription factor activity"/>
    <property type="evidence" value="ECO:0007669"/>
    <property type="project" value="InterPro"/>
</dbReference>
<organism evidence="5 6">
    <name type="scientific">Luteolibacter luteus</name>
    <dbReference type="NCBI Taxonomy" id="2728835"/>
    <lineage>
        <taxon>Bacteria</taxon>
        <taxon>Pseudomonadati</taxon>
        <taxon>Verrucomicrobiota</taxon>
        <taxon>Verrucomicrobiia</taxon>
        <taxon>Verrucomicrobiales</taxon>
        <taxon>Verrucomicrobiaceae</taxon>
        <taxon>Luteolibacter</taxon>
    </lineage>
</organism>
<dbReference type="Pfam" id="PF12833">
    <property type="entry name" value="HTH_18"/>
    <property type="match status" value="1"/>
</dbReference>
<dbReference type="GO" id="GO:0000976">
    <property type="term" value="F:transcription cis-regulatory region binding"/>
    <property type="evidence" value="ECO:0007669"/>
    <property type="project" value="TreeGrafter"/>
</dbReference>